<evidence type="ECO:0000259" key="3">
    <source>
        <dbReference type="PROSITE" id="PS50240"/>
    </source>
</evidence>
<accession>A0A813UGI2</accession>
<evidence type="ECO:0000256" key="1">
    <source>
        <dbReference type="ARBA" id="ARBA00023157"/>
    </source>
</evidence>
<organism evidence="4 7">
    <name type="scientific">Adineta ricciae</name>
    <name type="common">Rotifer</name>
    <dbReference type="NCBI Taxonomy" id="249248"/>
    <lineage>
        <taxon>Eukaryota</taxon>
        <taxon>Metazoa</taxon>
        <taxon>Spiralia</taxon>
        <taxon>Gnathifera</taxon>
        <taxon>Rotifera</taxon>
        <taxon>Eurotatoria</taxon>
        <taxon>Bdelloidea</taxon>
        <taxon>Adinetida</taxon>
        <taxon>Adinetidae</taxon>
        <taxon>Adineta</taxon>
    </lineage>
</organism>
<keyword evidence="1" id="KW-1015">Disulfide bond</keyword>
<dbReference type="PRINTS" id="PR00722">
    <property type="entry name" value="CHYMOTRYPSIN"/>
</dbReference>
<dbReference type="SMART" id="SM00020">
    <property type="entry name" value="Tryp_SPc"/>
    <property type="match status" value="1"/>
</dbReference>
<dbReference type="Gene3D" id="2.40.10.10">
    <property type="entry name" value="Trypsin-like serine proteases"/>
    <property type="match status" value="1"/>
</dbReference>
<proteinExistence type="predicted"/>
<dbReference type="Proteomes" id="UP000663828">
    <property type="component" value="Unassembled WGS sequence"/>
</dbReference>
<dbReference type="GO" id="GO:0004252">
    <property type="term" value="F:serine-type endopeptidase activity"/>
    <property type="evidence" value="ECO:0007669"/>
    <property type="project" value="InterPro"/>
</dbReference>
<protein>
    <recommendedName>
        <fullName evidence="3">Peptidase S1 domain-containing protein</fullName>
    </recommendedName>
</protein>
<dbReference type="PROSITE" id="PS50240">
    <property type="entry name" value="TRYPSIN_DOM"/>
    <property type="match status" value="1"/>
</dbReference>
<keyword evidence="6" id="KW-1185">Reference proteome</keyword>
<feature type="chain" id="PRO_5035597708" description="Peptidase S1 domain-containing protein" evidence="2">
    <location>
        <begin position="28"/>
        <end position="223"/>
    </location>
</feature>
<dbReference type="Pfam" id="PF00089">
    <property type="entry name" value="Trypsin"/>
    <property type="match status" value="1"/>
</dbReference>
<dbReference type="GO" id="GO:0007340">
    <property type="term" value="P:acrosome reaction"/>
    <property type="evidence" value="ECO:0007669"/>
    <property type="project" value="TreeGrafter"/>
</dbReference>
<keyword evidence="2" id="KW-0732">Signal</keyword>
<dbReference type="OrthoDB" id="547031at2759"/>
<comment type="caution">
    <text evidence="4">The sequence shown here is derived from an EMBL/GenBank/DDBJ whole genome shotgun (WGS) entry which is preliminary data.</text>
</comment>
<evidence type="ECO:0000313" key="5">
    <source>
        <dbReference type="EMBL" id="CAF0925810.1"/>
    </source>
</evidence>
<dbReference type="InterPro" id="IPR001314">
    <property type="entry name" value="Peptidase_S1A"/>
</dbReference>
<dbReference type="EMBL" id="CAJNOJ010000017">
    <property type="protein sequence ID" value="CAF0826547.1"/>
    <property type="molecule type" value="Genomic_DNA"/>
</dbReference>
<sequence>MSIFDVLTRFVSIKLFIVLAINQSCLCQLDTCSRDCSVRCGESYIQPNISTDRIINGEIAVRNSWPYIVYVQIGTQGWYGGSLIDALSVLIAAHCTYVGDTREFTLWFDVHKLDERGNEMNQGIVEKRSVQHIFNHPNYRIRSLKTCQHDLAILRLSRSVHETAFIRYLCLVSDILHVSDAQLNDQVEIIGWSYINKRLSNGTFLRQTISKQIHAKEILVVLC</sequence>
<dbReference type="InterPro" id="IPR009003">
    <property type="entry name" value="Peptidase_S1_PA"/>
</dbReference>
<evidence type="ECO:0000313" key="6">
    <source>
        <dbReference type="Proteomes" id="UP000663828"/>
    </source>
</evidence>
<evidence type="ECO:0000313" key="4">
    <source>
        <dbReference type="EMBL" id="CAF0826547.1"/>
    </source>
</evidence>
<name>A0A813UGI2_ADIRI</name>
<dbReference type="AlphaFoldDB" id="A0A813UGI2"/>
<dbReference type="SUPFAM" id="SSF50494">
    <property type="entry name" value="Trypsin-like serine proteases"/>
    <property type="match status" value="1"/>
</dbReference>
<dbReference type="InterPro" id="IPR043504">
    <property type="entry name" value="Peptidase_S1_PA_chymotrypsin"/>
</dbReference>
<dbReference type="InterPro" id="IPR001254">
    <property type="entry name" value="Trypsin_dom"/>
</dbReference>
<feature type="domain" description="Peptidase S1" evidence="3">
    <location>
        <begin position="54"/>
        <end position="223"/>
    </location>
</feature>
<dbReference type="PANTHER" id="PTHR24252">
    <property type="entry name" value="ACROSIN-RELATED"/>
    <property type="match status" value="1"/>
</dbReference>
<dbReference type="GO" id="GO:0006508">
    <property type="term" value="P:proteolysis"/>
    <property type="evidence" value="ECO:0007669"/>
    <property type="project" value="InterPro"/>
</dbReference>
<gene>
    <name evidence="4" type="ORF">EDS130_LOCUS6121</name>
    <name evidence="5" type="ORF">XAT740_LOCUS9295</name>
</gene>
<dbReference type="EMBL" id="CAJNOR010000476">
    <property type="protein sequence ID" value="CAF0925810.1"/>
    <property type="molecule type" value="Genomic_DNA"/>
</dbReference>
<dbReference type="PANTHER" id="PTHR24252:SF8">
    <property type="entry name" value="ACROSIN"/>
    <property type="match status" value="1"/>
</dbReference>
<dbReference type="Proteomes" id="UP000663852">
    <property type="component" value="Unassembled WGS sequence"/>
</dbReference>
<feature type="signal peptide" evidence="2">
    <location>
        <begin position="1"/>
        <end position="27"/>
    </location>
</feature>
<evidence type="ECO:0000313" key="7">
    <source>
        <dbReference type="Proteomes" id="UP000663852"/>
    </source>
</evidence>
<evidence type="ECO:0000256" key="2">
    <source>
        <dbReference type="SAM" id="SignalP"/>
    </source>
</evidence>
<reference evidence="4" key="1">
    <citation type="submission" date="2021-02" db="EMBL/GenBank/DDBJ databases">
        <authorList>
            <person name="Nowell W R."/>
        </authorList>
    </citation>
    <scope>NUCLEOTIDE SEQUENCE</scope>
</reference>